<dbReference type="InterPro" id="IPR050595">
    <property type="entry name" value="Bact_response_regulator"/>
</dbReference>
<dbReference type="Proteomes" id="UP001062776">
    <property type="component" value="Unassembled WGS sequence"/>
</dbReference>
<evidence type="ECO:0000259" key="3">
    <source>
        <dbReference type="PROSITE" id="PS50110"/>
    </source>
</evidence>
<dbReference type="InterPro" id="IPR011006">
    <property type="entry name" value="CheY-like_superfamily"/>
</dbReference>
<comment type="caution">
    <text evidence="4">The sequence shown here is derived from an EMBL/GenBank/DDBJ whole genome shotgun (WGS) entry which is preliminary data.</text>
</comment>
<dbReference type="PANTHER" id="PTHR44591">
    <property type="entry name" value="STRESS RESPONSE REGULATOR PROTEIN 1"/>
    <property type="match status" value="1"/>
</dbReference>
<evidence type="ECO:0000313" key="4">
    <source>
        <dbReference type="EMBL" id="GBQ92284.1"/>
    </source>
</evidence>
<dbReference type="InterPro" id="IPR001789">
    <property type="entry name" value="Sig_transdc_resp-reg_receiver"/>
</dbReference>
<dbReference type="Pfam" id="PF00072">
    <property type="entry name" value="Response_reg"/>
    <property type="match status" value="1"/>
</dbReference>
<organism evidence="4 5">
    <name type="scientific">Asaia krungthepensis NRIC 0535</name>
    <dbReference type="NCBI Taxonomy" id="1307925"/>
    <lineage>
        <taxon>Bacteria</taxon>
        <taxon>Pseudomonadati</taxon>
        <taxon>Pseudomonadota</taxon>
        <taxon>Alphaproteobacteria</taxon>
        <taxon>Acetobacterales</taxon>
        <taxon>Acetobacteraceae</taxon>
        <taxon>Asaia</taxon>
    </lineage>
</organism>
<keyword evidence="5" id="KW-1185">Reference proteome</keyword>
<reference evidence="4" key="1">
    <citation type="submission" date="2013-04" db="EMBL/GenBank/DDBJ databases">
        <title>The genome sequencing project of 58 acetic acid bacteria.</title>
        <authorList>
            <person name="Okamoto-Kainuma A."/>
            <person name="Ishikawa M."/>
            <person name="Umino S."/>
            <person name="Koizumi Y."/>
            <person name="Shiwa Y."/>
            <person name="Yoshikawa H."/>
            <person name="Matsutani M."/>
            <person name="Matsushita K."/>
        </authorList>
    </citation>
    <scope>NUCLEOTIDE SEQUENCE</scope>
    <source>
        <strain evidence="4">NRIC 0535</strain>
    </source>
</reference>
<dbReference type="Gene3D" id="3.40.50.2300">
    <property type="match status" value="1"/>
</dbReference>
<evidence type="ECO:0000256" key="2">
    <source>
        <dbReference type="PROSITE-ProRule" id="PRU00169"/>
    </source>
</evidence>
<feature type="modified residue" description="4-aspartylphosphate" evidence="2">
    <location>
        <position position="83"/>
    </location>
</feature>
<sequence>MTWLNALPGDTGTMCADLSFATARSSDIHTAPTVLVVEDQVLLRLYVSDMIEQAGYTVLSAENADEALTVISSNPQIRIVFSDLEMPSEMTGLELGHHLSRTRPEMGFVLTSGRQMPGSAALPPRGLFVPKPFLESDVCAALQRCVH</sequence>
<accession>A0ABQ0Q5D3</accession>
<dbReference type="PANTHER" id="PTHR44591:SF3">
    <property type="entry name" value="RESPONSE REGULATORY DOMAIN-CONTAINING PROTEIN"/>
    <property type="match status" value="1"/>
</dbReference>
<name>A0ABQ0Q5D3_9PROT</name>
<feature type="domain" description="Response regulatory" evidence="3">
    <location>
        <begin position="33"/>
        <end position="146"/>
    </location>
</feature>
<gene>
    <name evidence="4" type="ORF">AA0535_2506</name>
</gene>
<dbReference type="SMART" id="SM00448">
    <property type="entry name" value="REC"/>
    <property type="match status" value="1"/>
</dbReference>
<evidence type="ECO:0000256" key="1">
    <source>
        <dbReference type="ARBA" id="ARBA00022553"/>
    </source>
</evidence>
<dbReference type="EMBL" id="BAPV01000057">
    <property type="protein sequence ID" value="GBQ92284.1"/>
    <property type="molecule type" value="Genomic_DNA"/>
</dbReference>
<keyword evidence="1 2" id="KW-0597">Phosphoprotein</keyword>
<protein>
    <submittedName>
        <fullName evidence="4">Two component response regulator</fullName>
    </submittedName>
</protein>
<dbReference type="SUPFAM" id="SSF52172">
    <property type="entry name" value="CheY-like"/>
    <property type="match status" value="1"/>
</dbReference>
<dbReference type="PROSITE" id="PS50110">
    <property type="entry name" value="RESPONSE_REGULATORY"/>
    <property type="match status" value="1"/>
</dbReference>
<evidence type="ECO:0000313" key="5">
    <source>
        <dbReference type="Proteomes" id="UP001062776"/>
    </source>
</evidence>
<proteinExistence type="predicted"/>